<dbReference type="EMBL" id="JACCKS010000039">
    <property type="protein sequence ID" value="NZA40247.1"/>
    <property type="molecule type" value="Genomic_DNA"/>
</dbReference>
<gene>
    <name evidence="2" type="ORF">H0N91_19455</name>
</gene>
<evidence type="ECO:0000313" key="2">
    <source>
        <dbReference type="EMBL" id="NZA40247.1"/>
    </source>
</evidence>
<dbReference type="InterPro" id="IPR001173">
    <property type="entry name" value="Glyco_trans_2-like"/>
</dbReference>
<dbReference type="PANTHER" id="PTHR22916:SF3">
    <property type="entry name" value="UDP-GLCNAC:BETAGAL BETA-1,3-N-ACETYLGLUCOSAMINYLTRANSFERASE-LIKE PROTEIN 1"/>
    <property type="match status" value="1"/>
</dbReference>
<evidence type="ECO:0000313" key="3">
    <source>
        <dbReference type="Proteomes" id="UP000586254"/>
    </source>
</evidence>
<proteinExistence type="predicted"/>
<dbReference type="GO" id="GO:0016758">
    <property type="term" value="F:hexosyltransferase activity"/>
    <property type="evidence" value="ECO:0007669"/>
    <property type="project" value="UniProtKB-ARBA"/>
</dbReference>
<protein>
    <submittedName>
        <fullName evidence="2">Glycosyltransferase</fullName>
    </submittedName>
</protein>
<reference evidence="2 3" key="1">
    <citation type="submission" date="2020-07" db="EMBL/GenBank/DDBJ databases">
        <title>Organ Donor 1.</title>
        <authorList>
            <person name="Marsh A.J."/>
            <person name="Azcarate-Peril M.A."/>
        </authorList>
    </citation>
    <scope>NUCLEOTIDE SEQUENCE [LARGE SCALE GENOMIC DNA]</scope>
    <source>
        <strain evidence="2 3">AMC0717</strain>
    </source>
</reference>
<dbReference type="InterPro" id="IPR029044">
    <property type="entry name" value="Nucleotide-diphossugar_trans"/>
</dbReference>
<sequence>MSISIAMATYNGEKYIKNQLDSILVQLGKDDEIIISDDKSTDQTTEIIKKYIKEDSRIKLLEGPQKGFVKNFENALLNCRNEIIFLCDQDDIWLENKKEKVLETFEEEKVNLVMHGYSILRNNKIEKVFQKTHRGVFTNIIDSSYVGCLMAFKTEFIKKYLPFPSGLLAHDQWIGLCAEREKSALFIEEILIYHRIHNNNQTKQLSLINKVLFRVKMIKIYIDYFTKDNSVTR</sequence>
<dbReference type="AlphaFoldDB" id="A0A853JUF2"/>
<dbReference type="Gene3D" id="3.90.550.10">
    <property type="entry name" value="Spore Coat Polysaccharide Biosynthesis Protein SpsA, Chain A"/>
    <property type="match status" value="1"/>
</dbReference>
<dbReference type="SUPFAM" id="SSF53448">
    <property type="entry name" value="Nucleotide-diphospho-sugar transferases"/>
    <property type="match status" value="1"/>
</dbReference>
<dbReference type="Pfam" id="PF00535">
    <property type="entry name" value="Glycos_transf_2"/>
    <property type="match status" value="1"/>
</dbReference>
<accession>A0A853JUF2</accession>
<evidence type="ECO:0000259" key="1">
    <source>
        <dbReference type="Pfam" id="PF00535"/>
    </source>
</evidence>
<dbReference type="Proteomes" id="UP000586254">
    <property type="component" value="Unassembled WGS sequence"/>
</dbReference>
<feature type="domain" description="Glycosyltransferase 2-like" evidence="1">
    <location>
        <begin position="4"/>
        <end position="150"/>
    </location>
</feature>
<dbReference type="PANTHER" id="PTHR22916">
    <property type="entry name" value="GLYCOSYLTRANSFERASE"/>
    <property type="match status" value="1"/>
</dbReference>
<organism evidence="2 3">
    <name type="scientific">Eubacterium callanderi</name>
    <dbReference type="NCBI Taxonomy" id="53442"/>
    <lineage>
        <taxon>Bacteria</taxon>
        <taxon>Bacillati</taxon>
        <taxon>Bacillota</taxon>
        <taxon>Clostridia</taxon>
        <taxon>Eubacteriales</taxon>
        <taxon>Eubacteriaceae</taxon>
        <taxon>Eubacterium</taxon>
    </lineage>
</organism>
<keyword evidence="2" id="KW-0808">Transferase</keyword>
<name>A0A853JUF2_9FIRM</name>
<dbReference type="RefSeq" id="WP_180494292.1">
    <property type="nucleotide sequence ID" value="NZ_JACCKS010000039.1"/>
</dbReference>
<comment type="caution">
    <text evidence="2">The sequence shown here is derived from an EMBL/GenBank/DDBJ whole genome shotgun (WGS) entry which is preliminary data.</text>
</comment>